<evidence type="ECO:0000313" key="4">
    <source>
        <dbReference type="Proteomes" id="UP000095282"/>
    </source>
</evidence>
<dbReference type="SUPFAM" id="SSF49606">
    <property type="entry name" value="Neurophysin II"/>
    <property type="match status" value="1"/>
</dbReference>
<accession>A0A1I7SZF6</accession>
<dbReference type="GO" id="GO:0005576">
    <property type="term" value="C:extracellular region"/>
    <property type="evidence" value="ECO:0007669"/>
    <property type="project" value="InterPro"/>
</dbReference>
<reference evidence="5" key="1">
    <citation type="submission" date="2016-11" db="UniProtKB">
        <authorList>
            <consortium name="WormBaseParasite"/>
        </authorList>
    </citation>
    <scope>IDENTIFICATION</scope>
</reference>
<dbReference type="GO" id="GO:0005185">
    <property type="term" value="F:neurohypophyseal hormone activity"/>
    <property type="evidence" value="ECO:0007669"/>
    <property type="project" value="InterPro"/>
</dbReference>
<keyword evidence="3" id="KW-0732">Signal</keyword>
<comment type="similarity">
    <text evidence="1">Belongs to the vasopressin/oxytocin family.</text>
</comment>
<dbReference type="eggNOG" id="ENOG502SYRY">
    <property type="taxonomic scope" value="Eukaryota"/>
</dbReference>
<keyword evidence="2" id="KW-1015">Disulfide bond</keyword>
<dbReference type="WBParaSite" id="Csp11.Scaffold409.g1008.t1">
    <property type="protein sequence ID" value="Csp11.Scaffold409.g1008.t1"/>
    <property type="gene ID" value="Csp11.Scaffold409.g1008"/>
</dbReference>
<dbReference type="AlphaFoldDB" id="A0A1I7SZF6"/>
<feature type="signal peptide" evidence="3">
    <location>
        <begin position="1"/>
        <end position="21"/>
    </location>
</feature>
<dbReference type="Pfam" id="PF00184">
    <property type="entry name" value="Hormone_5"/>
    <property type="match status" value="1"/>
</dbReference>
<evidence type="ECO:0000313" key="5">
    <source>
        <dbReference type="WBParaSite" id="Csp11.Scaffold409.g1008.t1"/>
    </source>
</evidence>
<protein>
    <submittedName>
        <fullName evidence="5">TIL domain-containing protein</fullName>
    </submittedName>
</protein>
<sequence>MRSLPARILLVLVISIGLAGACFLNSCPYRRYGRTIRCSSCGPENEGVCVGEGKCCTNEECFVSNECTYNSVCPELFCKIGHLPGYCMKKGYCCTQGGCQTSAMC</sequence>
<evidence type="ECO:0000256" key="1">
    <source>
        <dbReference type="ARBA" id="ARBA00007369"/>
    </source>
</evidence>
<dbReference type="Proteomes" id="UP000095282">
    <property type="component" value="Unplaced"/>
</dbReference>
<evidence type="ECO:0000256" key="2">
    <source>
        <dbReference type="ARBA" id="ARBA00023157"/>
    </source>
</evidence>
<dbReference type="InterPro" id="IPR036387">
    <property type="entry name" value="Neurhyp_horm_dom_sf"/>
</dbReference>
<dbReference type="InterPro" id="IPR000981">
    <property type="entry name" value="Neurhyp_horm"/>
</dbReference>
<keyword evidence="4" id="KW-1185">Reference proteome</keyword>
<feature type="chain" id="PRO_5009306864" evidence="3">
    <location>
        <begin position="22"/>
        <end position="105"/>
    </location>
</feature>
<organism evidence="4 5">
    <name type="scientific">Caenorhabditis tropicalis</name>
    <dbReference type="NCBI Taxonomy" id="1561998"/>
    <lineage>
        <taxon>Eukaryota</taxon>
        <taxon>Metazoa</taxon>
        <taxon>Ecdysozoa</taxon>
        <taxon>Nematoda</taxon>
        <taxon>Chromadorea</taxon>
        <taxon>Rhabditida</taxon>
        <taxon>Rhabditina</taxon>
        <taxon>Rhabditomorpha</taxon>
        <taxon>Rhabditoidea</taxon>
        <taxon>Rhabditidae</taxon>
        <taxon>Peloderinae</taxon>
        <taxon>Caenorhabditis</taxon>
    </lineage>
</organism>
<evidence type="ECO:0000256" key="3">
    <source>
        <dbReference type="SAM" id="SignalP"/>
    </source>
</evidence>
<name>A0A1I7SZF6_9PELO</name>
<proteinExistence type="inferred from homology"/>
<dbReference type="PROSITE" id="PS51257">
    <property type="entry name" value="PROKAR_LIPOPROTEIN"/>
    <property type="match status" value="1"/>
</dbReference>
<dbReference type="STRING" id="1561998.A0A1I7SZF6"/>